<dbReference type="AlphaFoldDB" id="A0A8H7AJ95"/>
<proteinExistence type="predicted"/>
<dbReference type="Proteomes" id="UP000606974">
    <property type="component" value="Unassembled WGS sequence"/>
</dbReference>
<dbReference type="EMBL" id="JAACFV010000033">
    <property type="protein sequence ID" value="KAF7510123.1"/>
    <property type="molecule type" value="Genomic_DNA"/>
</dbReference>
<gene>
    <name evidence="1" type="ORF">GJ744_007022</name>
</gene>
<name>A0A8H7AJ95_9EURO</name>
<keyword evidence="2" id="KW-1185">Reference proteome</keyword>
<protein>
    <submittedName>
        <fullName evidence="1">Uncharacterized protein</fullName>
    </submittedName>
</protein>
<organism evidence="1 2">
    <name type="scientific">Endocarpon pusillum</name>
    <dbReference type="NCBI Taxonomy" id="364733"/>
    <lineage>
        <taxon>Eukaryota</taxon>
        <taxon>Fungi</taxon>
        <taxon>Dikarya</taxon>
        <taxon>Ascomycota</taxon>
        <taxon>Pezizomycotina</taxon>
        <taxon>Eurotiomycetes</taxon>
        <taxon>Chaetothyriomycetidae</taxon>
        <taxon>Verrucariales</taxon>
        <taxon>Verrucariaceae</taxon>
        <taxon>Endocarpon</taxon>
    </lineage>
</organism>
<accession>A0A8H7AJ95</accession>
<sequence>MNKWGLVRAIARREGQVLAMNHEEAQAKAVWSHKWLHISRREDWFFLEEVEGKSHAKNQKRQAFIFHVLSLVVR</sequence>
<evidence type="ECO:0000313" key="2">
    <source>
        <dbReference type="Proteomes" id="UP000606974"/>
    </source>
</evidence>
<evidence type="ECO:0000313" key="1">
    <source>
        <dbReference type="EMBL" id="KAF7510123.1"/>
    </source>
</evidence>
<comment type="caution">
    <text evidence="1">The sequence shown here is derived from an EMBL/GenBank/DDBJ whole genome shotgun (WGS) entry which is preliminary data.</text>
</comment>
<reference evidence="1" key="1">
    <citation type="submission" date="2020-02" db="EMBL/GenBank/DDBJ databases">
        <authorList>
            <person name="Palmer J.M."/>
        </authorList>
    </citation>
    <scope>NUCLEOTIDE SEQUENCE</scope>
    <source>
        <strain evidence="1">EPUS1.4</strain>
        <tissue evidence="1">Thallus</tissue>
    </source>
</reference>